<dbReference type="PANTHER" id="PTHR20854">
    <property type="entry name" value="INOSITOL MONOPHOSPHATASE"/>
    <property type="match status" value="1"/>
</dbReference>
<name>A0A1B7N1J5_9AGAM</name>
<dbReference type="InParanoid" id="A0A1B7N1J5"/>
<dbReference type="Gene3D" id="3.30.540.10">
    <property type="entry name" value="Fructose-1,6-Bisphosphatase, subunit A, domain 1"/>
    <property type="match status" value="1"/>
</dbReference>
<dbReference type="OrthoDB" id="10254945at2759"/>
<dbReference type="GO" id="GO:0007165">
    <property type="term" value="P:signal transduction"/>
    <property type="evidence" value="ECO:0007669"/>
    <property type="project" value="TreeGrafter"/>
</dbReference>
<dbReference type="Proteomes" id="UP000092154">
    <property type="component" value="Unassembled WGS sequence"/>
</dbReference>
<evidence type="ECO:0000313" key="9">
    <source>
        <dbReference type="Proteomes" id="UP000092154"/>
    </source>
</evidence>
<keyword evidence="5 6" id="KW-0460">Magnesium</keyword>
<dbReference type="Gene3D" id="3.40.190.80">
    <property type="match status" value="1"/>
</dbReference>
<keyword evidence="7" id="KW-0378">Hydrolase</keyword>
<feature type="binding site" evidence="6">
    <location>
        <position position="101"/>
    </location>
    <ligand>
        <name>Mg(2+)</name>
        <dbReference type="ChEBI" id="CHEBI:18420"/>
        <label>1</label>
        <note>catalytic</note>
    </ligand>
</feature>
<dbReference type="PRINTS" id="PR00377">
    <property type="entry name" value="IMPHPHTASES"/>
</dbReference>
<keyword evidence="4 6" id="KW-0479">Metal-binding</keyword>
<dbReference type="EMBL" id="KV448282">
    <property type="protein sequence ID" value="OAX38681.1"/>
    <property type="molecule type" value="Genomic_DNA"/>
</dbReference>
<gene>
    <name evidence="8" type="ORF">K503DRAFT_865974</name>
</gene>
<dbReference type="InterPro" id="IPR000760">
    <property type="entry name" value="Inositol_monophosphatase-like"/>
</dbReference>
<comment type="pathway">
    <text evidence="7">Polyol metabolism; myo-inositol biosynthesis; myo-inositol from D-glucose 6-phosphate: step 2/2.</text>
</comment>
<feature type="binding site" evidence="6">
    <location>
        <position position="81"/>
    </location>
    <ligand>
        <name>Mg(2+)</name>
        <dbReference type="ChEBI" id="CHEBI:18420"/>
        <label>1</label>
        <note>catalytic</note>
    </ligand>
</feature>
<dbReference type="STRING" id="1314800.A0A1B7N1J5"/>
<dbReference type="InterPro" id="IPR020550">
    <property type="entry name" value="Inositol_monophosphatase_CS"/>
</dbReference>
<dbReference type="FunFam" id="3.30.540.10:FF:000004">
    <property type="entry name" value="Inositol-1-monophosphatase"/>
    <property type="match status" value="1"/>
</dbReference>
<dbReference type="PANTHER" id="PTHR20854:SF4">
    <property type="entry name" value="INOSITOL-1-MONOPHOSPHATASE-RELATED"/>
    <property type="match status" value="1"/>
</dbReference>
<feature type="binding site" evidence="6">
    <location>
        <position position="103"/>
    </location>
    <ligand>
        <name>Mg(2+)</name>
        <dbReference type="ChEBI" id="CHEBI:18420"/>
        <label>1</label>
        <note>catalytic</note>
    </ligand>
</feature>
<dbReference type="GO" id="GO:0046872">
    <property type="term" value="F:metal ion binding"/>
    <property type="evidence" value="ECO:0007669"/>
    <property type="project" value="UniProtKB-KW"/>
</dbReference>
<sequence length="330" mass="35598">MSADTQTLKPVDLRSILTFTVKLARTAGTVILEGSQAIQSASDINEKKNSVDLVTEYDVAVEELVKSEIAKSYPDFKFIGEESYSSGTRDELTDEPTYCVDPIDGTTNFVHGFPFACISLGLIYQKRPVLGVIYNPFLDHLYTAIEGQGAFLTRGNSQPLKLPLTKPKPLPSLQKALLGLEWGSDRGKQSLVPKSDSFLRLAGDPADGIAGGRMAHSIRSLGSAALNYSMVAQGGLDLYWEIGCWPWDVCAGIVIAQEAGGAVVGSHAALAAAMSAGSSIDPFKVTPEVLTGRKYLVIRAIPDTPNETGREAQLRIARDFYQTVEDIDPK</sequence>
<dbReference type="EC" id="3.1.3.25" evidence="7"/>
<dbReference type="PROSITE" id="PS00630">
    <property type="entry name" value="IMP_2"/>
    <property type="match status" value="1"/>
</dbReference>
<keyword evidence="9" id="KW-1185">Reference proteome</keyword>
<organism evidence="8 9">
    <name type="scientific">Rhizopogon vinicolor AM-OR11-026</name>
    <dbReference type="NCBI Taxonomy" id="1314800"/>
    <lineage>
        <taxon>Eukaryota</taxon>
        <taxon>Fungi</taxon>
        <taxon>Dikarya</taxon>
        <taxon>Basidiomycota</taxon>
        <taxon>Agaricomycotina</taxon>
        <taxon>Agaricomycetes</taxon>
        <taxon>Agaricomycetidae</taxon>
        <taxon>Boletales</taxon>
        <taxon>Suillineae</taxon>
        <taxon>Rhizopogonaceae</taxon>
        <taxon>Rhizopogon</taxon>
    </lineage>
</organism>
<dbReference type="InterPro" id="IPR033942">
    <property type="entry name" value="IMPase"/>
</dbReference>
<evidence type="ECO:0000256" key="2">
    <source>
        <dbReference type="ARBA" id="ARBA00001946"/>
    </source>
</evidence>
<dbReference type="GO" id="GO:0046854">
    <property type="term" value="P:phosphatidylinositol phosphate biosynthetic process"/>
    <property type="evidence" value="ECO:0007669"/>
    <property type="project" value="InterPro"/>
</dbReference>
<protein>
    <recommendedName>
        <fullName evidence="7">Inositol-1-monophosphatase</fullName>
        <ecNumber evidence="7">3.1.3.25</ecNumber>
    </recommendedName>
</protein>
<comment type="catalytic activity">
    <reaction evidence="1 7">
        <text>a myo-inositol phosphate + H2O = myo-inositol + phosphate</text>
        <dbReference type="Rhea" id="RHEA:24056"/>
        <dbReference type="ChEBI" id="CHEBI:15377"/>
        <dbReference type="ChEBI" id="CHEBI:17268"/>
        <dbReference type="ChEBI" id="CHEBI:43474"/>
        <dbReference type="ChEBI" id="CHEBI:84139"/>
        <dbReference type="EC" id="3.1.3.25"/>
    </reaction>
</comment>
<dbReference type="UniPathway" id="UPA00823">
    <property type="reaction ID" value="UER00788"/>
</dbReference>
<reference evidence="8 9" key="1">
    <citation type="submission" date="2016-06" db="EMBL/GenBank/DDBJ databases">
        <title>Comparative genomics of the ectomycorrhizal sister species Rhizopogon vinicolor and Rhizopogon vesiculosus (Basidiomycota: Boletales) reveals a divergence of the mating type B locus.</title>
        <authorList>
            <consortium name="DOE Joint Genome Institute"/>
            <person name="Mujic A.B."/>
            <person name="Kuo A."/>
            <person name="Tritt A."/>
            <person name="Lipzen A."/>
            <person name="Chen C."/>
            <person name="Johnson J."/>
            <person name="Sharma A."/>
            <person name="Barry K."/>
            <person name="Grigoriev I.V."/>
            <person name="Spatafora J.W."/>
        </authorList>
    </citation>
    <scope>NUCLEOTIDE SEQUENCE [LARGE SCALE GENOMIC DNA]</scope>
    <source>
        <strain evidence="8 9">AM-OR11-026</strain>
    </source>
</reference>
<feature type="binding site" evidence="6">
    <location>
        <position position="104"/>
    </location>
    <ligand>
        <name>Mg(2+)</name>
        <dbReference type="ChEBI" id="CHEBI:18420"/>
        <label>1</label>
        <note>catalytic</note>
    </ligand>
</feature>
<dbReference type="Pfam" id="PF00459">
    <property type="entry name" value="Inositol_P"/>
    <property type="match status" value="1"/>
</dbReference>
<evidence type="ECO:0000256" key="1">
    <source>
        <dbReference type="ARBA" id="ARBA00001033"/>
    </source>
</evidence>
<feature type="binding site" evidence="6">
    <location>
        <position position="248"/>
    </location>
    <ligand>
        <name>Mg(2+)</name>
        <dbReference type="ChEBI" id="CHEBI:18420"/>
        <label>1</label>
        <note>catalytic</note>
    </ligand>
</feature>
<evidence type="ECO:0000256" key="7">
    <source>
        <dbReference type="RuleBase" id="RU364068"/>
    </source>
</evidence>
<evidence type="ECO:0000256" key="5">
    <source>
        <dbReference type="ARBA" id="ARBA00022842"/>
    </source>
</evidence>
<dbReference type="CDD" id="cd01639">
    <property type="entry name" value="IMPase"/>
    <property type="match status" value="1"/>
</dbReference>
<accession>A0A1B7N1J5</accession>
<dbReference type="SUPFAM" id="SSF56655">
    <property type="entry name" value="Carbohydrate phosphatase"/>
    <property type="match status" value="1"/>
</dbReference>
<evidence type="ECO:0000256" key="3">
    <source>
        <dbReference type="ARBA" id="ARBA00009759"/>
    </source>
</evidence>
<dbReference type="GO" id="GO:0008934">
    <property type="term" value="F:inositol monophosphate 1-phosphatase activity"/>
    <property type="evidence" value="ECO:0007669"/>
    <property type="project" value="InterPro"/>
</dbReference>
<dbReference type="AlphaFoldDB" id="A0A1B7N1J5"/>
<evidence type="ECO:0000256" key="4">
    <source>
        <dbReference type="ARBA" id="ARBA00022723"/>
    </source>
</evidence>
<dbReference type="GO" id="GO:0006021">
    <property type="term" value="P:inositol biosynthetic process"/>
    <property type="evidence" value="ECO:0007669"/>
    <property type="project" value="UniProtKB-UniPathway"/>
</dbReference>
<proteinExistence type="inferred from homology"/>
<evidence type="ECO:0000313" key="8">
    <source>
        <dbReference type="EMBL" id="OAX38681.1"/>
    </source>
</evidence>
<comment type="similarity">
    <text evidence="3 7">Belongs to the inositol monophosphatase superfamily.</text>
</comment>
<comment type="cofactor">
    <cofactor evidence="2 6 7">
        <name>Mg(2+)</name>
        <dbReference type="ChEBI" id="CHEBI:18420"/>
    </cofactor>
</comment>
<evidence type="ECO:0000256" key="6">
    <source>
        <dbReference type="PIRSR" id="PIRSR600760-2"/>
    </source>
</evidence>